<dbReference type="InterPro" id="IPR001254">
    <property type="entry name" value="Trypsin_dom"/>
</dbReference>
<keyword evidence="3" id="KW-0378">Hydrolase</keyword>
<feature type="disulfide bond" evidence="2">
    <location>
        <begin position="887"/>
        <end position="902"/>
    </location>
</feature>
<evidence type="ECO:0000313" key="7">
    <source>
        <dbReference type="Proteomes" id="UP000695000"/>
    </source>
</evidence>
<feature type="disulfide bond" evidence="2">
    <location>
        <begin position="1311"/>
        <end position="1326"/>
    </location>
</feature>
<keyword evidence="5" id="KW-1133">Transmembrane helix</keyword>
<dbReference type="SUPFAM" id="SSF50494">
    <property type="entry name" value="Trypsin-like serine proteases"/>
    <property type="match status" value="1"/>
</dbReference>
<dbReference type="InterPro" id="IPR043504">
    <property type="entry name" value="Peptidase_S1_PA_chymotrypsin"/>
</dbReference>
<feature type="disulfide bond" evidence="2">
    <location>
        <begin position="806"/>
        <end position="824"/>
    </location>
</feature>
<feature type="region of interest" description="Disordered" evidence="4">
    <location>
        <begin position="297"/>
        <end position="369"/>
    </location>
</feature>
<dbReference type="InterPro" id="IPR018114">
    <property type="entry name" value="TRYPSIN_HIS"/>
</dbReference>
<dbReference type="CDD" id="cd00112">
    <property type="entry name" value="LDLa"/>
    <property type="match status" value="3"/>
</dbReference>
<keyword evidence="3" id="KW-0645">Protease</keyword>
<evidence type="ECO:0000313" key="8">
    <source>
        <dbReference type="RefSeq" id="XP_017781080.1"/>
    </source>
</evidence>
<name>A0ABM1N2N0_NICVS</name>
<evidence type="ECO:0000256" key="1">
    <source>
        <dbReference type="ARBA" id="ARBA00023157"/>
    </source>
</evidence>
<feature type="compositionally biased region" description="Low complexity" evidence="4">
    <location>
        <begin position="333"/>
        <end position="369"/>
    </location>
</feature>
<dbReference type="InterPro" id="IPR002172">
    <property type="entry name" value="LDrepeatLR_classA_rpt"/>
</dbReference>
<evidence type="ECO:0000259" key="6">
    <source>
        <dbReference type="PROSITE" id="PS50240"/>
    </source>
</evidence>
<keyword evidence="3" id="KW-0720">Serine protease</keyword>
<dbReference type="Gene3D" id="4.10.400.10">
    <property type="entry name" value="Low-density Lipoprotein Receptor"/>
    <property type="match status" value="3"/>
</dbReference>
<dbReference type="Pfam" id="PF00089">
    <property type="entry name" value="Trypsin"/>
    <property type="match status" value="1"/>
</dbReference>
<dbReference type="Pfam" id="PF00057">
    <property type="entry name" value="Ldl_recept_a"/>
    <property type="match status" value="3"/>
</dbReference>
<dbReference type="GeneID" id="108565919"/>
<dbReference type="InterPro" id="IPR009003">
    <property type="entry name" value="Peptidase_S1_PA"/>
</dbReference>
<dbReference type="PANTHER" id="PTHR24252">
    <property type="entry name" value="ACROSIN-RELATED"/>
    <property type="match status" value="1"/>
</dbReference>
<protein>
    <submittedName>
        <fullName evidence="8">Serine protease nudel-like isoform X1</fullName>
    </submittedName>
</protein>
<keyword evidence="7" id="KW-1185">Reference proteome</keyword>
<dbReference type="Proteomes" id="UP000695000">
    <property type="component" value="Unplaced"/>
</dbReference>
<gene>
    <name evidence="8" type="primary">LOC108565919</name>
</gene>
<accession>A0ABM1N2N0</accession>
<dbReference type="SMART" id="SM00020">
    <property type="entry name" value="Tryp_SPc"/>
    <property type="match status" value="1"/>
</dbReference>
<comment type="caution">
    <text evidence="2">Lacks conserved residue(s) required for the propagation of feature annotation.</text>
</comment>
<keyword evidence="5" id="KW-0472">Membrane</keyword>
<keyword evidence="5" id="KW-0812">Transmembrane</keyword>
<keyword evidence="1 2" id="KW-1015">Disulfide bond</keyword>
<dbReference type="PRINTS" id="PR00261">
    <property type="entry name" value="LDLRECEPTOR"/>
</dbReference>
<dbReference type="SMART" id="SM00192">
    <property type="entry name" value="LDLa"/>
    <property type="match status" value="3"/>
</dbReference>
<dbReference type="PROSITE" id="PS50068">
    <property type="entry name" value="LDLRA_2"/>
    <property type="match status" value="3"/>
</dbReference>
<dbReference type="PANTHER" id="PTHR24252:SF7">
    <property type="entry name" value="HYALIN"/>
    <property type="match status" value="1"/>
</dbReference>
<feature type="domain" description="Peptidase S1" evidence="6">
    <location>
        <begin position="1042"/>
        <end position="1280"/>
    </location>
</feature>
<sequence>METFCTTSRHPKYRPSLNSSSYYQASTYGRNYRQSDYSFANSTRNSALLWHERAHLNAKKSRGKICSIALATAAFLVLVTVLAIAGLALYMGAFRNEPTNASVSFSCSAKVSKGDRFVTGLQDKARKYRQQLEFLYQRSTLGPALVSCTIERFGNDSQTIFFKITLNRMKIPRHFTNVEKALKDILLSDAVSRKPIFRTVRFDPRSINIRQSAESEAYQRVITKPKELPKVRPPVVLHKPTAKPNLTVTADLPVKKRPIVEEIDIKEDNLPVIQGSFKISKTEADITEKKSIPTTFETTHKPKTTSSQKVPTLKETAVTSAPFKLATAEKSPKPSSTTTTTTATTTSTAKTITSTTSTTTTTEKTTTTERTTTVPEFKYLSTNLPSNKFIFSISPDVYNQEPWVPIYENKEASETPQTFNRPIYTSFTNPGLSFNPVETEKLGSTNLQGHPIPVNKIPTITEPFFFETTTDLAQERNEDMDLYDLKTSDSNFDEGFVEVETLKYVPGSANTTTIDTDEKSNWEIVNSTTPNSSDAYKLKQTAILKNISSIFHSLVSTLSLTTKPTVEEKEPDRVGQVEVVDVDDLSLIMQTTKLPLVTLLPVKSNSGVGRPVRPRPKNENKTLIENRSFSNDPPKVNLNAFIETPIFTEVVTSVSSESSKVKLNKTQLAEFKVGSDLNFATEVEQETTTEEYSFEDDVAILSINSSGAIESEVEGVHYITPEKLKKLSEISKLSNNHTLPDDGVISTKAISSSYTINHSGFNLLTKTFNKIPNSVKEEEKKASTGYNSFHLSLSNRSECSNFTYKCDDGQCLPVTARCNQLVDCNDGSDEKNCNCADYLRSQFLLRKICDGIVDCWDYSDENQCEWCLPNQYVCGNSKVCINRTSICDGIRDCPHGDDERQCVTVAPSLNAADEFPYHSEGYLMVRKHGQWGKWCVDNFQNVVAKSQTAWEIRDLGQAVCKAMTYQSLDNVKILKENKSKAIYRNSKYYELSYTFQNETKSSLTFESTGCKSGEVVKVKCQSLQCGARPQAAKQAARRFYRIVGGGNAGLGAWPWQAALYKEGEFKCGATLISDKWLLSAGHCFYQSLDEHWVARLGALRRGTALPSPYEQLRPIIQIILHPDYVDAGFINDISLLKMEVGVIFSDYVRPICLPSAESPPNDGRMCTVIGWGQLFEIGKIFPDTLQEVQVPVISTEKCRERTLFMPLFSLTEDMFCAGYDRGGRDACLGDSGGPLMCPESDGRWVLHGITSNGYGCARPYHPGVYTKVSNYISWIDSHLSGAYNSNGTVIKSACSGHRCPLGECLSKSRLCNGFIECSDGSDEVGCLDN</sequence>
<dbReference type="PROSITE" id="PS00134">
    <property type="entry name" value="TRYPSIN_HIS"/>
    <property type="match status" value="1"/>
</dbReference>
<feature type="transmembrane region" description="Helical" evidence="5">
    <location>
        <begin position="68"/>
        <end position="91"/>
    </location>
</feature>
<evidence type="ECO:0000256" key="5">
    <source>
        <dbReference type="SAM" id="Phobius"/>
    </source>
</evidence>
<dbReference type="SUPFAM" id="SSF57424">
    <property type="entry name" value="LDL receptor-like module"/>
    <property type="match status" value="3"/>
</dbReference>
<evidence type="ECO:0000256" key="2">
    <source>
        <dbReference type="PROSITE-ProRule" id="PRU00124"/>
    </source>
</evidence>
<reference evidence="8" key="1">
    <citation type="submission" date="2025-08" db="UniProtKB">
        <authorList>
            <consortium name="RefSeq"/>
        </authorList>
    </citation>
    <scope>IDENTIFICATION</scope>
    <source>
        <tissue evidence="8">Whole Larva</tissue>
    </source>
</reference>
<dbReference type="InterPro" id="IPR023415">
    <property type="entry name" value="LDLR_class-A_CS"/>
</dbReference>
<evidence type="ECO:0000256" key="3">
    <source>
        <dbReference type="RuleBase" id="RU363034"/>
    </source>
</evidence>
<feature type="disulfide bond" evidence="2">
    <location>
        <begin position="799"/>
        <end position="811"/>
    </location>
</feature>
<organism evidence="7 8">
    <name type="scientific">Nicrophorus vespilloides</name>
    <name type="common">Boreal carrion beetle</name>
    <dbReference type="NCBI Taxonomy" id="110193"/>
    <lineage>
        <taxon>Eukaryota</taxon>
        <taxon>Metazoa</taxon>
        <taxon>Ecdysozoa</taxon>
        <taxon>Arthropoda</taxon>
        <taxon>Hexapoda</taxon>
        <taxon>Insecta</taxon>
        <taxon>Pterygota</taxon>
        <taxon>Neoptera</taxon>
        <taxon>Endopterygota</taxon>
        <taxon>Coleoptera</taxon>
        <taxon>Polyphaga</taxon>
        <taxon>Staphyliniformia</taxon>
        <taxon>Silphidae</taxon>
        <taxon>Nicrophorinae</taxon>
        <taxon>Nicrophorus</taxon>
    </lineage>
</organism>
<dbReference type="Gene3D" id="2.40.10.10">
    <property type="entry name" value="Trypsin-like serine proteases"/>
    <property type="match status" value="2"/>
</dbReference>
<proteinExistence type="predicted"/>
<dbReference type="PROSITE" id="PS01209">
    <property type="entry name" value="LDLRA_1"/>
    <property type="match status" value="2"/>
</dbReference>
<dbReference type="CDD" id="cd00190">
    <property type="entry name" value="Tryp_SPc"/>
    <property type="match status" value="1"/>
</dbReference>
<dbReference type="RefSeq" id="XP_017781080.1">
    <property type="nucleotide sequence ID" value="XM_017925591.1"/>
</dbReference>
<feature type="disulfide bond" evidence="2">
    <location>
        <begin position="818"/>
        <end position="833"/>
    </location>
</feature>
<evidence type="ECO:0000256" key="4">
    <source>
        <dbReference type="SAM" id="MobiDB-lite"/>
    </source>
</evidence>
<dbReference type="InterPro" id="IPR036055">
    <property type="entry name" value="LDL_receptor-like_sf"/>
</dbReference>
<dbReference type="InterPro" id="IPR033116">
    <property type="entry name" value="TRYPSIN_SER"/>
</dbReference>
<feature type="disulfide bond" evidence="2">
    <location>
        <begin position="1299"/>
        <end position="1317"/>
    </location>
</feature>
<dbReference type="PROSITE" id="PS50240">
    <property type="entry name" value="TRYPSIN_DOM"/>
    <property type="match status" value="1"/>
</dbReference>
<dbReference type="PROSITE" id="PS00135">
    <property type="entry name" value="TRYPSIN_SER"/>
    <property type="match status" value="1"/>
</dbReference>